<evidence type="ECO:0000313" key="2">
    <source>
        <dbReference type="EMBL" id="NYI86150.1"/>
    </source>
</evidence>
<dbReference type="EMBL" id="JACCFJ010000001">
    <property type="protein sequence ID" value="NYI86150.1"/>
    <property type="molecule type" value="Genomic_DNA"/>
</dbReference>
<dbReference type="Proteomes" id="UP000587002">
    <property type="component" value="Unassembled WGS sequence"/>
</dbReference>
<evidence type="ECO:0000313" key="3">
    <source>
        <dbReference type="Proteomes" id="UP000587002"/>
    </source>
</evidence>
<organism evidence="2 3">
    <name type="scientific">Saccharopolyspora hordei</name>
    <dbReference type="NCBI Taxonomy" id="1838"/>
    <lineage>
        <taxon>Bacteria</taxon>
        <taxon>Bacillati</taxon>
        <taxon>Actinomycetota</taxon>
        <taxon>Actinomycetes</taxon>
        <taxon>Pseudonocardiales</taxon>
        <taxon>Pseudonocardiaceae</taxon>
        <taxon>Saccharopolyspora</taxon>
    </lineage>
</organism>
<feature type="region of interest" description="Disordered" evidence="1">
    <location>
        <begin position="14"/>
        <end position="65"/>
    </location>
</feature>
<gene>
    <name evidence="2" type="ORF">HNR68_004780</name>
</gene>
<dbReference type="AlphaFoldDB" id="A0A853AU21"/>
<name>A0A853AU21_9PSEU</name>
<accession>A0A853AU21</accession>
<protein>
    <submittedName>
        <fullName evidence="2">Uncharacterized protein</fullName>
    </submittedName>
</protein>
<proteinExistence type="predicted"/>
<sequence length="226" mass="23965">MLAGVWVPSGWWVSQPPFGGQPGRPSGPMSEAKTRPLLSVQARPRGGRHRDAELAGQVPGQAAGAGVAGEQADRLAVPVRVAADHVRELLRAERAVADADAAVRQGVHVDRVVDAVVGHPLREVAQVRVGVERRAARCRVAVGFGLGDLLLALRGARVRVAVPVRVRAVRAVLGAVRGGVLRARRVRAVRVRCLRVMSARGVRTGAGRAGALWVRCALPARLVRSR</sequence>
<evidence type="ECO:0000256" key="1">
    <source>
        <dbReference type="SAM" id="MobiDB-lite"/>
    </source>
</evidence>
<reference evidence="2 3" key="1">
    <citation type="submission" date="2020-07" db="EMBL/GenBank/DDBJ databases">
        <title>Sequencing the genomes of 1000 actinobacteria strains.</title>
        <authorList>
            <person name="Klenk H.-P."/>
        </authorList>
    </citation>
    <scope>NUCLEOTIDE SEQUENCE [LARGE SCALE GENOMIC DNA]</scope>
    <source>
        <strain evidence="2 3">DSM 44065</strain>
    </source>
</reference>
<comment type="caution">
    <text evidence="2">The sequence shown here is derived from an EMBL/GenBank/DDBJ whole genome shotgun (WGS) entry which is preliminary data.</text>
</comment>
<feature type="compositionally biased region" description="Low complexity" evidence="1">
    <location>
        <begin position="55"/>
        <end position="65"/>
    </location>
</feature>
<keyword evidence="3" id="KW-1185">Reference proteome</keyword>